<feature type="chain" id="PRO_5013303921" evidence="1">
    <location>
        <begin position="25"/>
        <end position="178"/>
    </location>
</feature>
<dbReference type="AlphaFoldDB" id="A0A246JUG3"/>
<sequence>MSRLSPQFAVLFAILAGAAAPAVAKDKEATIRPAQIQQLYGCRDLTDPMARLACFDREVGELAAADAASEIRFADKETSQAARRGLFGFSIPNLDRLFGADEEKVDEQLQTTLKAVSTNELGRYRLTLADGAVWVQIEDMGLIRPPRVGQTIEIKKGAIGSFFGKVDGGRAIRIRRER</sequence>
<dbReference type="RefSeq" id="WP_088472898.1">
    <property type="nucleotide sequence ID" value="NZ_NISJ01000005.1"/>
</dbReference>
<keyword evidence="3" id="KW-1185">Reference proteome</keyword>
<dbReference type="Proteomes" id="UP000197097">
    <property type="component" value="Unassembled WGS sequence"/>
</dbReference>
<evidence type="ECO:0000313" key="3">
    <source>
        <dbReference type="Proteomes" id="UP000197097"/>
    </source>
</evidence>
<reference evidence="2 3" key="1">
    <citation type="journal article" date="2002" name="Int. J. Syst. Evol. Microbiol.">
        <title>Sphingopyxis witflariensis sp. nov., isolated from activated sludge.</title>
        <authorList>
            <person name="Kampfer P."/>
            <person name="Witzenberger R."/>
            <person name="Denner E.B."/>
            <person name="Busse H.J."/>
            <person name="Neef A."/>
        </authorList>
    </citation>
    <scope>NUCLEOTIDE SEQUENCE [LARGE SCALE GENOMIC DNA]</scope>
    <source>
        <strain evidence="2 3">DSM 14551</strain>
    </source>
</reference>
<dbReference type="InterPro" id="IPR016987">
    <property type="entry name" value="UCP023238"/>
</dbReference>
<name>A0A246JUG3_9SPHN</name>
<dbReference type="OrthoDB" id="7596780at2"/>
<comment type="caution">
    <text evidence="2">The sequence shown here is derived from an EMBL/GenBank/DDBJ whole genome shotgun (WGS) entry which is preliminary data.</text>
</comment>
<evidence type="ECO:0000256" key="1">
    <source>
        <dbReference type="SAM" id="SignalP"/>
    </source>
</evidence>
<evidence type="ECO:0000313" key="2">
    <source>
        <dbReference type="EMBL" id="OWQ96697.1"/>
    </source>
</evidence>
<keyword evidence="1" id="KW-0732">Signal</keyword>
<feature type="signal peptide" evidence="1">
    <location>
        <begin position="1"/>
        <end position="24"/>
    </location>
</feature>
<gene>
    <name evidence="2" type="ORF">CDQ91_11620</name>
</gene>
<dbReference type="PIRSF" id="PIRSF032038">
    <property type="entry name" value="UCP023238"/>
    <property type="match status" value="1"/>
</dbReference>
<proteinExistence type="predicted"/>
<accession>A0A246JUG3</accession>
<protein>
    <submittedName>
        <fullName evidence="2">Uncharacterized protein</fullName>
    </submittedName>
</protein>
<dbReference type="EMBL" id="NISJ01000005">
    <property type="protein sequence ID" value="OWQ96697.1"/>
    <property type="molecule type" value="Genomic_DNA"/>
</dbReference>
<organism evidence="2 3">
    <name type="scientific">Sphingopyxis witflariensis</name>
    <dbReference type="NCBI Taxonomy" id="173675"/>
    <lineage>
        <taxon>Bacteria</taxon>
        <taxon>Pseudomonadati</taxon>
        <taxon>Pseudomonadota</taxon>
        <taxon>Alphaproteobacteria</taxon>
        <taxon>Sphingomonadales</taxon>
        <taxon>Sphingomonadaceae</taxon>
        <taxon>Sphingopyxis</taxon>
    </lineage>
</organism>